<protein>
    <submittedName>
        <fullName evidence="1">Uncharacterized protein</fullName>
    </submittedName>
</protein>
<organism evidence="1 2">
    <name type="scientific">Rotaria sordida</name>
    <dbReference type="NCBI Taxonomy" id="392033"/>
    <lineage>
        <taxon>Eukaryota</taxon>
        <taxon>Metazoa</taxon>
        <taxon>Spiralia</taxon>
        <taxon>Gnathifera</taxon>
        <taxon>Rotifera</taxon>
        <taxon>Eurotatoria</taxon>
        <taxon>Bdelloidea</taxon>
        <taxon>Philodinida</taxon>
        <taxon>Philodinidae</taxon>
        <taxon>Rotaria</taxon>
    </lineage>
</organism>
<reference evidence="1" key="1">
    <citation type="submission" date="2021-02" db="EMBL/GenBank/DDBJ databases">
        <authorList>
            <person name="Nowell W R."/>
        </authorList>
    </citation>
    <scope>NUCLEOTIDE SEQUENCE</scope>
</reference>
<evidence type="ECO:0000313" key="2">
    <source>
        <dbReference type="Proteomes" id="UP000663836"/>
    </source>
</evidence>
<gene>
    <name evidence="1" type="ORF">JBS370_LOCUS26231</name>
</gene>
<dbReference type="EMBL" id="CAJOBD010004575">
    <property type="protein sequence ID" value="CAF4000244.1"/>
    <property type="molecule type" value="Genomic_DNA"/>
</dbReference>
<proteinExistence type="predicted"/>
<accession>A0A819NQW7</accession>
<name>A0A819NQW7_9BILA</name>
<evidence type="ECO:0000313" key="1">
    <source>
        <dbReference type="EMBL" id="CAF4000244.1"/>
    </source>
</evidence>
<dbReference type="AlphaFoldDB" id="A0A819NQW7"/>
<comment type="caution">
    <text evidence="1">The sequence shown here is derived from an EMBL/GenBank/DDBJ whole genome shotgun (WGS) entry which is preliminary data.</text>
</comment>
<feature type="non-terminal residue" evidence="1">
    <location>
        <position position="37"/>
    </location>
</feature>
<dbReference type="Proteomes" id="UP000663836">
    <property type="component" value="Unassembled WGS sequence"/>
</dbReference>
<sequence length="37" mass="4419">MIRPNIFTQIPKLISQHRCVVASHRYLHHFSDYLPIS</sequence>